<protein>
    <submittedName>
        <fullName evidence="1">Uncharacterized protein</fullName>
    </submittedName>
</protein>
<name>A0A956RRY7_UNCEI</name>
<evidence type="ECO:0000313" key="1">
    <source>
        <dbReference type="EMBL" id="MCA9729149.1"/>
    </source>
</evidence>
<sequence>MKPFPTRGRALLAIVAGIGLWSCATPDPERVEIVDDSALATFADSTLELSPLLFEVGGVSLNDRCPVRKAR</sequence>
<reference evidence="1" key="1">
    <citation type="submission" date="2020-04" db="EMBL/GenBank/DDBJ databases">
        <authorList>
            <person name="Zhang T."/>
        </authorList>
    </citation>
    <scope>NUCLEOTIDE SEQUENCE</scope>
    <source>
        <strain evidence="1">HKST-UBA01</strain>
    </source>
</reference>
<comment type="caution">
    <text evidence="1">The sequence shown here is derived from an EMBL/GenBank/DDBJ whole genome shotgun (WGS) entry which is preliminary data.</text>
</comment>
<gene>
    <name evidence="1" type="ORF">KC729_15775</name>
</gene>
<dbReference type="EMBL" id="JAGQHR010000588">
    <property type="protein sequence ID" value="MCA9729149.1"/>
    <property type="molecule type" value="Genomic_DNA"/>
</dbReference>
<organism evidence="1 2">
    <name type="scientific">Eiseniibacteriota bacterium</name>
    <dbReference type="NCBI Taxonomy" id="2212470"/>
    <lineage>
        <taxon>Bacteria</taxon>
        <taxon>Candidatus Eiseniibacteriota</taxon>
    </lineage>
</organism>
<accession>A0A956RRY7</accession>
<evidence type="ECO:0000313" key="2">
    <source>
        <dbReference type="Proteomes" id="UP000697710"/>
    </source>
</evidence>
<reference evidence="1" key="2">
    <citation type="journal article" date="2021" name="Microbiome">
        <title>Successional dynamics and alternative stable states in a saline activated sludge microbial community over 9 years.</title>
        <authorList>
            <person name="Wang Y."/>
            <person name="Ye J."/>
            <person name="Ju F."/>
            <person name="Liu L."/>
            <person name="Boyd J.A."/>
            <person name="Deng Y."/>
            <person name="Parks D.H."/>
            <person name="Jiang X."/>
            <person name="Yin X."/>
            <person name="Woodcroft B.J."/>
            <person name="Tyson G.W."/>
            <person name="Hugenholtz P."/>
            <person name="Polz M.F."/>
            <person name="Zhang T."/>
        </authorList>
    </citation>
    <scope>NUCLEOTIDE SEQUENCE</scope>
    <source>
        <strain evidence="1">HKST-UBA01</strain>
    </source>
</reference>
<dbReference type="Proteomes" id="UP000697710">
    <property type="component" value="Unassembled WGS sequence"/>
</dbReference>
<feature type="non-terminal residue" evidence="1">
    <location>
        <position position="71"/>
    </location>
</feature>
<dbReference type="AlphaFoldDB" id="A0A956RRY7"/>
<proteinExistence type="predicted"/>